<dbReference type="EMBL" id="MN740694">
    <property type="protein sequence ID" value="QHU08004.1"/>
    <property type="molecule type" value="Genomic_DNA"/>
</dbReference>
<proteinExistence type="predicted"/>
<protein>
    <submittedName>
        <fullName evidence="1">Uncharacterized protein</fullName>
    </submittedName>
</protein>
<sequence>MNKIEQIIFGDPTFSEIFDFLRDNKSWFMEYIRESATKPLKQSAHNQQMEQVHKTFIKMALANLPLVDIWLTKSSISQDDCFGTLLLSIKKMVISRWYDKN</sequence>
<accession>A0A6C0JWA1</accession>
<evidence type="ECO:0000313" key="1">
    <source>
        <dbReference type="EMBL" id="QHU08004.1"/>
    </source>
</evidence>
<name>A0A6C0JWA1_9ZZZZ</name>
<reference evidence="1" key="1">
    <citation type="journal article" date="2020" name="Nature">
        <title>Giant virus diversity and host interactions through global metagenomics.</title>
        <authorList>
            <person name="Schulz F."/>
            <person name="Roux S."/>
            <person name="Paez-Espino D."/>
            <person name="Jungbluth S."/>
            <person name="Walsh D.A."/>
            <person name="Denef V.J."/>
            <person name="McMahon K.D."/>
            <person name="Konstantinidis K.T."/>
            <person name="Eloe-Fadrosh E.A."/>
            <person name="Kyrpides N.C."/>
            <person name="Woyke T."/>
        </authorList>
    </citation>
    <scope>NUCLEOTIDE SEQUENCE</scope>
    <source>
        <strain evidence="1">GVMAG-S-1062768-28</strain>
    </source>
</reference>
<dbReference type="AlphaFoldDB" id="A0A6C0JWA1"/>
<organism evidence="1">
    <name type="scientific">viral metagenome</name>
    <dbReference type="NCBI Taxonomy" id="1070528"/>
    <lineage>
        <taxon>unclassified sequences</taxon>
        <taxon>metagenomes</taxon>
        <taxon>organismal metagenomes</taxon>
    </lineage>
</organism>